<dbReference type="EMBL" id="HBUF01148786">
    <property type="protein sequence ID" value="CAG6647800.1"/>
    <property type="molecule type" value="Transcribed_RNA"/>
</dbReference>
<reference evidence="1" key="1">
    <citation type="submission" date="2021-05" db="EMBL/GenBank/DDBJ databases">
        <authorList>
            <person name="Alioto T."/>
            <person name="Alioto T."/>
            <person name="Gomez Garrido J."/>
        </authorList>
    </citation>
    <scope>NUCLEOTIDE SEQUENCE</scope>
</reference>
<proteinExistence type="predicted"/>
<evidence type="ECO:0000313" key="1">
    <source>
        <dbReference type="EMBL" id="CAG6647800.1"/>
    </source>
</evidence>
<name>A0A8D8RB94_9HEMI</name>
<dbReference type="AlphaFoldDB" id="A0A8D8RB94"/>
<organism evidence="1">
    <name type="scientific">Cacopsylla melanoneura</name>
    <dbReference type="NCBI Taxonomy" id="428564"/>
    <lineage>
        <taxon>Eukaryota</taxon>
        <taxon>Metazoa</taxon>
        <taxon>Ecdysozoa</taxon>
        <taxon>Arthropoda</taxon>
        <taxon>Hexapoda</taxon>
        <taxon>Insecta</taxon>
        <taxon>Pterygota</taxon>
        <taxon>Neoptera</taxon>
        <taxon>Paraneoptera</taxon>
        <taxon>Hemiptera</taxon>
        <taxon>Sternorrhyncha</taxon>
        <taxon>Psylloidea</taxon>
        <taxon>Psyllidae</taxon>
        <taxon>Psyllinae</taxon>
        <taxon>Cacopsylla</taxon>
    </lineage>
</organism>
<protein>
    <submittedName>
        <fullName evidence="1">Uncharacterized protein</fullName>
    </submittedName>
</protein>
<accession>A0A8D8RB94</accession>
<sequence length="101" mass="11770">MDRTPAMLFRNSFYNIRCIFDIVLGNKQCTYLHTNNHKRPWTNRIQNICMKEVACVSAQAHAYFLIQPTSVSIIRHRMVKSIDSVYQVTKIYLKSAKVVCS</sequence>